<proteinExistence type="inferred from homology"/>
<dbReference type="PROSITE" id="PS00130">
    <property type="entry name" value="U_DNA_GLYCOSYLASE"/>
    <property type="match status" value="1"/>
</dbReference>
<evidence type="ECO:0000256" key="9">
    <source>
        <dbReference type="PROSITE-ProRule" id="PRU10072"/>
    </source>
</evidence>
<evidence type="ECO:0000259" key="11">
    <source>
        <dbReference type="SMART" id="SM00986"/>
    </source>
</evidence>
<comment type="function">
    <text evidence="2 8 10">Excises uracil residues from the DNA which can arise as a result of misincorporation of dUMP residues by DNA polymerase or due to deamination of cytosine.</text>
</comment>
<dbReference type="GO" id="GO:0097510">
    <property type="term" value="P:base-excision repair, AP site formation via deaminated base removal"/>
    <property type="evidence" value="ECO:0007669"/>
    <property type="project" value="TreeGrafter"/>
</dbReference>
<dbReference type="NCBIfam" id="TIGR00628">
    <property type="entry name" value="ung"/>
    <property type="match status" value="1"/>
</dbReference>
<comment type="catalytic activity">
    <reaction evidence="1 8 10">
        <text>Hydrolyzes single-stranded DNA or mismatched double-stranded DNA and polynucleotides, releasing free uracil.</text>
        <dbReference type="EC" id="3.2.2.27"/>
    </reaction>
</comment>
<evidence type="ECO:0000313" key="12">
    <source>
        <dbReference type="EMBL" id="KKB26639.1"/>
    </source>
</evidence>
<accession>A0A0F5H030</accession>
<keyword evidence="13" id="KW-1185">Reference proteome</keyword>
<dbReference type="AlphaFoldDB" id="A0A0F5H030"/>
<dbReference type="SUPFAM" id="SSF52141">
    <property type="entry name" value="Uracil-DNA glycosylase-like"/>
    <property type="match status" value="1"/>
</dbReference>
<dbReference type="HAMAP" id="MF_00148">
    <property type="entry name" value="UDG"/>
    <property type="match status" value="1"/>
</dbReference>
<evidence type="ECO:0000256" key="6">
    <source>
        <dbReference type="ARBA" id="ARBA00022801"/>
    </source>
</evidence>
<evidence type="ECO:0000256" key="8">
    <source>
        <dbReference type="HAMAP-Rule" id="MF_00148"/>
    </source>
</evidence>
<dbReference type="Proteomes" id="UP000033750">
    <property type="component" value="Unassembled WGS sequence"/>
</dbReference>
<dbReference type="InterPro" id="IPR002043">
    <property type="entry name" value="UDG_fam1"/>
</dbReference>
<dbReference type="OrthoDB" id="9804372at2"/>
<evidence type="ECO:0000256" key="4">
    <source>
        <dbReference type="ARBA" id="ARBA00012030"/>
    </source>
</evidence>
<dbReference type="Pfam" id="PF03167">
    <property type="entry name" value="UDG"/>
    <property type="match status" value="1"/>
</dbReference>
<evidence type="ECO:0000313" key="13">
    <source>
        <dbReference type="Proteomes" id="UP000033750"/>
    </source>
</evidence>
<dbReference type="InterPro" id="IPR018085">
    <property type="entry name" value="Ura-DNA_Glyclase_AS"/>
</dbReference>
<protein>
    <recommendedName>
        <fullName evidence="4 8">Uracil-DNA glycosylase</fullName>
        <shortName evidence="8">UDG</shortName>
        <ecNumber evidence="4 8">3.2.2.27</ecNumber>
    </recommendedName>
</protein>
<comment type="caution">
    <text evidence="12">The sequence shown here is derived from an EMBL/GenBank/DDBJ whole genome shotgun (WGS) entry which is preliminary data.</text>
</comment>
<dbReference type="SMART" id="SM00986">
    <property type="entry name" value="UDG"/>
    <property type="match status" value="1"/>
</dbReference>
<organism evidence="12 13">
    <name type="scientific">Mycoplasmopsis meleagridis ATCC 25294</name>
    <dbReference type="NCBI Taxonomy" id="1264554"/>
    <lineage>
        <taxon>Bacteria</taxon>
        <taxon>Bacillati</taxon>
        <taxon>Mycoplasmatota</taxon>
        <taxon>Mycoplasmoidales</taxon>
        <taxon>Metamycoplasmataceae</taxon>
        <taxon>Mycoplasmopsis</taxon>
    </lineage>
</organism>
<comment type="similarity">
    <text evidence="3 8 10">Belongs to the uracil-DNA glycosylase (UDG) superfamily. UNG family.</text>
</comment>
<dbReference type="SMART" id="SM00987">
    <property type="entry name" value="UreE_C"/>
    <property type="match status" value="1"/>
</dbReference>
<dbReference type="Gene3D" id="3.40.470.10">
    <property type="entry name" value="Uracil-DNA glycosylase-like domain"/>
    <property type="match status" value="1"/>
</dbReference>
<dbReference type="EMBL" id="JZXN01000017">
    <property type="protein sequence ID" value="KKB26639.1"/>
    <property type="molecule type" value="Genomic_DNA"/>
</dbReference>
<feature type="domain" description="Uracil-DNA glycosylase-like" evidence="11">
    <location>
        <begin position="47"/>
        <end position="211"/>
    </location>
</feature>
<dbReference type="PANTHER" id="PTHR11264:SF0">
    <property type="entry name" value="URACIL-DNA GLYCOSYLASE"/>
    <property type="match status" value="1"/>
</dbReference>
<gene>
    <name evidence="8 12" type="primary">ung</name>
    <name evidence="12" type="ORF">MMELEA_00200</name>
</gene>
<dbReference type="InterPro" id="IPR005122">
    <property type="entry name" value="Uracil-DNA_glycosylase-like"/>
</dbReference>
<keyword evidence="5 8" id="KW-0227">DNA damage</keyword>
<dbReference type="NCBIfam" id="NF003592">
    <property type="entry name" value="PRK05254.1-5"/>
    <property type="match status" value="1"/>
</dbReference>
<dbReference type="InterPro" id="IPR036895">
    <property type="entry name" value="Uracil-DNA_glycosylase-like_sf"/>
</dbReference>
<evidence type="ECO:0000256" key="2">
    <source>
        <dbReference type="ARBA" id="ARBA00002631"/>
    </source>
</evidence>
<dbReference type="GO" id="GO:0005737">
    <property type="term" value="C:cytoplasm"/>
    <property type="evidence" value="ECO:0007669"/>
    <property type="project" value="UniProtKB-SubCell"/>
</dbReference>
<dbReference type="EC" id="3.2.2.27" evidence="4 8"/>
<dbReference type="PANTHER" id="PTHR11264">
    <property type="entry name" value="URACIL-DNA GLYCOSYLASE"/>
    <property type="match status" value="1"/>
</dbReference>
<name>A0A0F5H030_9BACT</name>
<reference evidence="12 13" key="1">
    <citation type="submission" date="2015-03" db="EMBL/GenBank/DDBJ databases">
        <title>Genome sequence of Mycoplasma meleagridis strain ATCC 25294.</title>
        <authorList>
            <person name="Yacoub E."/>
            <person name="Blanchard A."/>
            <person name="Sirand-Pugnet P."/>
            <person name="Mardassi B.B.A."/>
        </authorList>
    </citation>
    <scope>NUCLEOTIDE SEQUENCE [LARGE SCALE GENOMIC DNA]</scope>
    <source>
        <strain evidence="12 13">ATCC 25294</strain>
    </source>
</reference>
<evidence type="ECO:0000256" key="5">
    <source>
        <dbReference type="ARBA" id="ARBA00022763"/>
    </source>
</evidence>
<keyword evidence="7 8" id="KW-0234">DNA repair</keyword>
<keyword evidence="6 8" id="KW-0378">Hydrolase</keyword>
<dbReference type="STRING" id="29561.MM26B8_05550"/>
<sequence length="222" mass="26069">MKNSFLEFLKEECKKEYFAQMLHKIEHLEKSGKKILPVKKLWFRAFNYCEINDIKVIILGQDPYYIDNMADGLAFSSNLNITPKSLINIKEEIRKDYPEAIFETNSLVSWAKQGILLLNTILTVIENRPLSNKNIGWEIFTSNLLNKFVELKKPIVLVLWGEKAKQFYENNINKNNNFKILNFSHPSPLSYKTGKKPFYNSHCFKLINDLLEEPIDFSIRKE</sequence>
<dbReference type="RefSeq" id="WP_046096987.1">
    <property type="nucleotide sequence ID" value="NZ_JZXN01000017.1"/>
</dbReference>
<evidence type="ECO:0000256" key="7">
    <source>
        <dbReference type="ARBA" id="ARBA00023204"/>
    </source>
</evidence>
<feature type="active site" description="Proton acceptor" evidence="8 9">
    <location>
        <position position="62"/>
    </location>
</feature>
<evidence type="ECO:0000256" key="10">
    <source>
        <dbReference type="RuleBase" id="RU003780"/>
    </source>
</evidence>
<dbReference type="PATRIC" id="fig|1264554.4.peg.50"/>
<dbReference type="CDD" id="cd10027">
    <property type="entry name" value="UDG-F1-like"/>
    <property type="match status" value="1"/>
</dbReference>
<comment type="subcellular location">
    <subcellularLocation>
        <location evidence="8">Cytoplasm</location>
    </subcellularLocation>
</comment>
<evidence type="ECO:0000256" key="1">
    <source>
        <dbReference type="ARBA" id="ARBA00001400"/>
    </source>
</evidence>
<keyword evidence="8" id="KW-0963">Cytoplasm</keyword>
<evidence type="ECO:0000256" key="3">
    <source>
        <dbReference type="ARBA" id="ARBA00008184"/>
    </source>
</evidence>
<dbReference type="GO" id="GO:0004844">
    <property type="term" value="F:uracil DNA N-glycosylase activity"/>
    <property type="evidence" value="ECO:0007669"/>
    <property type="project" value="UniProtKB-UniRule"/>
</dbReference>